<evidence type="ECO:0000256" key="2">
    <source>
        <dbReference type="ARBA" id="ARBA00022695"/>
    </source>
</evidence>
<dbReference type="FunFam" id="3.30.70.270:FF:000020">
    <property type="entry name" value="Transposon Tf2-6 polyprotein-like Protein"/>
    <property type="match status" value="1"/>
</dbReference>
<accession>A0A9Q3KEX5</accession>
<dbReference type="Gene3D" id="3.30.70.270">
    <property type="match status" value="1"/>
</dbReference>
<evidence type="ECO:0000256" key="6">
    <source>
        <dbReference type="ARBA" id="ARBA00022918"/>
    </source>
</evidence>
<comment type="caution">
    <text evidence="8">The sequence shown here is derived from an EMBL/GenBank/DDBJ whole genome shotgun (WGS) entry which is preliminary data.</text>
</comment>
<dbReference type="PANTHER" id="PTHR37984">
    <property type="entry name" value="PROTEIN CBG26694"/>
    <property type="match status" value="1"/>
</dbReference>
<evidence type="ECO:0000256" key="1">
    <source>
        <dbReference type="ARBA" id="ARBA00022679"/>
    </source>
</evidence>
<evidence type="ECO:0000256" key="5">
    <source>
        <dbReference type="ARBA" id="ARBA00022801"/>
    </source>
</evidence>
<evidence type="ECO:0000313" key="9">
    <source>
        <dbReference type="Proteomes" id="UP000765509"/>
    </source>
</evidence>
<dbReference type="GO" id="GO:0004519">
    <property type="term" value="F:endonuclease activity"/>
    <property type="evidence" value="ECO:0007669"/>
    <property type="project" value="UniProtKB-KW"/>
</dbReference>
<evidence type="ECO:0000256" key="3">
    <source>
        <dbReference type="ARBA" id="ARBA00022722"/>
    </source>
</evidence>
<dbReference type="Proteomes" id="UP000765509">
    <property type="component" value="Unassembled WGS sequence"/>
</dbReference>
<dbReference type="InterPro" id="IPR041373">
    <property type="entry name" value="RT_RNaseH"/>
</dbReference>
<gene>
    <name evidence="8" type="ORF">O181_117720</name>
</gene>
<keyword evidence="1" id="KW-0808">Transferase</keyword>
<dbReference type="AlphaFoldDB" id="A0A9Q3KEX5"/>
<dbReference type="SUPFAM" id="SSF56672">
    <property type="entry name" value="DNA/RNA polymerases"/>
    <property type="match status" value="1"/>
</dbReference>
<dbReference type="PANTHER" id="PTHR37984:SF5">
    <property type="entry name" value="PROTEIN NYNRIN-LIKE"/>
    <property type="match status" value="1"/>
</dbReference>
<evidence type="ECO:0000259" key="7">
    <source>
        <dbReference type="Pfam" id="PF17917"/>
    </source>
</evidence>
<name>A0A9Q3KEX5_9BASI</name>
<feature type="domain" description="Reverse transcriptase RNase H-like" evidence="7">
    <location>
        <begin position="110"/>
        <end position="217"/>
    </location>
</feature>
<evidence type="ECO:0000313" key="8">
    <source>
        <dbReference type="EMBL" id="MBW0578005.1"/>
    </source>
</evidence>
<sequence length="370" mass="42733">MEICLKKYYFAYSELKALGHVVSGLSLGIDKNKVAAVLLKPIPQTKKEMQSFLGFSGYYRQHIKDFAKIAKSLYKLCDQKTVYEMTEERVKEYEHLKNFLTNSPFLLMPDWKLPFKLDIDACGEGLGAALHQTQIFNDKPIEGQISFISRQMKPTDPRYGASQMECLFLVWALEKLHYFLDGTVFDVITDCNAVKSLLNMKTPNRHMIRWQISIQEYRGYMTIVHKSGNIHKNADCLSRWALANTPENPAWVPQEENHIEGICVIDIGTEFFNQVEESYRIDKNCHVLSQLLMKDCKDPSLSSKLDEIWKMAYDEGRFHLLDGILYHRTKHTCVMALTDRTLINTILHEFHDSVAAGHLSEDRTLERVKA</sequence>
<keyword evidence="5" id="KW-0378">Hydrolase</keyword>
<protein>
    <recommendedName>
        <fullName evidence="7">Reverse transcriptase RNase H-like domain-containing protein</fullName>
    </recommendedName>
</protein>
<dbReference type="Pfam" id="PF17917">
    <property type="entry name" value="RT_RNaseH"/>
    <property type="match status" value="1"/>
</dbReference>
<keyword evidence="2" id="KW-0548">Nucleotidyltransferase</keyword>
<dbReference type="OrthoDB" id="1750432at2759"/>
<dbReference type="InterPro" id="IPR043502">
    <property type="entry name" value="DNA/RNA_pol_sf"/>
</dbReference>
<dbReference type="GO" id="GO:0003964">
    <property type="term" value="F:RNA-directed DNA polymerase activity"/>
    <property type="evidence" value="ECO:0007669"/>
    <property type="project" value="UniProtKB-KW"/>
</dbReference>
<dbReference type="InterPro" id="IPR050951">
    <property type="entry name" value="Retrovirus_Pol_polyprotein"/>
</dbReference>
<keyword evidence="6" id="KW-0695">RNA-directed DNA polymerase</keyword>
<keyword evidence="4" id="KW-0255">Endonuclease</keyword>
<evidence type="ECO:0000256" key="4">
    <source>
        <dbReference type="ARBA" id="ARBA00022759"/>
    </source>
</evidence>
<dbReference type="InterPro" id="IPR043128">
    <property type="entry name" value="Rev_trsase/Diguanyl_cyclase"/>
</dbReference>
<dbReference type="EMBL" id="AVOT02101896">
    <property type="protein sequence ID" value="MBW0578005.1"/>
    <property type="molecule type" value="Genomic_DNA"/>
</dbReference>
<organism evidence="8 9">
    <name type="scientific">Austropuccinia psidii MF-1</name>
    <dbReference type="NCBI Taxonomy" id="1389203"/>
    <lineage>
        <taxon>Eukaryota</taxon>
        <taxon>Fungi</taxon>
        <taxon>Dikarya</taxon>
        <taxon>Basidiomycota</taxon>
        <taxon>Pucciniomycotina</taxon>
        <taxon>Pucciniomycetes</taxon>
        <taxon>Pucciniales</taxon>
        <taxon>Sphaerophragmiaceae</taxon>
        <taxon>Austropuccinia</taxon>
    </lineage>
</organism>
<dbReference type="GO" id="GO:0016787">
    <property type="term" value="F:hydrolase activity"/>
    <property type="evidence" value="ECO:0007669"/>
    <property type="project" value="UniProtKB-KW"/>
</dbReference>
<proteinExistence type="predicted"/>
<keyword evidence="3" id="KW-0540">Nuclease</keyword>
<reference evidence="8" key="1">
    <citation type="submission" date="2021-03" db="EMBL/GenBank/DDBJ databases">
        <title>Draft genome sequence of rust myrtle Austropuccinia psidii MF-1, a brazilian biotype.</title>
        <authorList>
            <person name="Quecine M.C."/>
            <person name="Pachon D.M.R."/>
            <person name="Bonatelli M.L."/>
            <person name="Correr F.H."/>
            <person name="Franceschini L.M."/>
            <person name="Leite T.F."/>
            <person name="Margarido G.R.A."/>
            <person name="Almeida C.A."/>
            <person name="Ferrarezi J.A."/>
            <person name="Labate C.A."/>
        </authorList>
    </citation>
    <scope>NUCLEOTIDE SEQUENCE</scope>
    <source>
        <strain evidence="8">MF-1</strain>
    </source>
</reference>
<keyword evidence="9" id="KW-1185">Reference proteome</keyword>
<dbReference type="CDD" id="cd09274">
    <property type="entry name" value="RNase_HI_RT_Ty3"/>
    <property type="match status" value="1"/>
</dbReference>